<dbReference type="Gene3D" id="2.30.30.40">
    <property type="entry name" value="SH3 Domains"/>
    <property type="match status" value="1"/>
</dbReference>
<dbReference type="CDD" id="cd14473">
    <property type="entry name" value="FERM_B-lobe"/>
    <property type="match status" value="1"/>
</dbReference>
<accession>A0A3P8WG76</accession>
<dbReference type="STRING" id="244447.ENSCSEP00000025437"/>
<feature type="domain" description="FERM" evidence="9">
    <location>
        <begin position="377"/>
        <end position="687"/>
    </location>
</feature>
<proteinExistence type="inferred from homology"/>
<dbReference type="SMART" id="SM00326">
    <property type="entry name" value="SH3"/>
    <property type="match status" value="1"/>
</dbReference>
<dbReference type="PROSITE" id="PS50057">
    <property type="entry name" value="FERM_3"/>
    <property type="match status" value="1"/>
</dbReference>
<organism evidence="10 11">
    <name type="scientific">Cynoglossus semilaevis</name>
    <name type="common">Tongue sole</name>
    <dbReference type="NCBI Taxonomy" id="244447"/>
    <lineage>
        <taxon>Eukaryota</taxon>
        <taxon>Metazoa</taxon>
        <taxon>Chordata</taxon>
        <taxon>Craniata</taxon>
        <taxon>Vertebrata</taxon>
        <taxon>Euteleostomi</taxon>
        <taxon>Actinopterygii</taxon>
        <taxon>Neopterygii</taxon>
        <taxon>Teleostei</taxon>
        <taxon>Neoteleostei</taxon>
        <taxon>Acanthomorphata</taxon>
        <taxon>Carangaria</taxon>
        <taxon>Pleuronectiformes</taxon>
        <taxon>Pleuronectoidei</taxon>
        <taxon>Cynoglossidae</taxon>
        <taxon>Cynoglossinae</taxon>
        <taxon>Cynoglossus</taxon>
    </lineage>
</organism>
<protein>
    <recommendedName>
        <fullName evidence="12">Myosin XVB</fullName>
    </recommendedName>
</protein>
<dbReference type="AlphaFoldDB" id="A0A3P8WG76"/>
<evidence type="ECO:0000256" key="1">
    <source>
        <dbReference type="ARBA" id="ARBA00004496"/>
    </source>
</evidence>
<comment type="similarity">
    <text evidence="2">Belongs to the TRAFAC class myosin-kinesin ATPase superfamily. Myosin family.</text>
</comment>
<comment type="subcellular location">
    <subcellularLocation>
        <location evidence="1">Cytoplasm</location>
    </subcellularLocation>
</comment>
<dbReference type="InterPro" id="IPR000299">
    <property type="entry name" value="FERM_domain"/>
</dbReference>
<dbReference type="SUPFAM" id="SSF47031">
    <property type="entry name" value="Second domain of FERM"/>
    <property type="match status" value="1"/>
</dbReference>
<keyword evidence="5" id="KW-0677">Repeat</keyword>
<reference evidence="10 11" key="1">
    <citation type="journal article" date="2014" name="Nat. Genet.">
        <title>Whole-genome sequence of a flatfish provides insights into ZW sex chromosome evolution and adaptation to a benthic lifestyle.</title>
        <authorList>
            <person name="Chen S."/>
            <person name="Zhang G."/>
            <person name="Shao C."/>
            <person name="Huang Q."/>
            <person name="Liu G."/>
            <person name="Zhang P."/>
            <person name="Song W."/>
            <person name="An N."/>
            <person name="Chalopin D."/>
            <person name="Volff J.N."/>
            <person name="Hong Y."/>
            <person name="Li Q."/>
            <person name="Sha Z."/>
            <person name="Zhou H."/>
            <person name="Xie M."/>
            <person name="Yu Q."/>
            <person name="Liu Y."/>
            <person name="Xiang H."/>
            <person name="Wang N."/>
            <person name="Wu K."/>
            <person name="Yang C."/>
            <person name="Zhou Q."/>
            <person name="Liao X."/>
            <person name="Yang L."/>
            <person name="Hu Q."/>
            <person name="Zhang J."/>
            <person name="Meng L."/>
            <person name="Jin L."/>
            <person name="Tian Y."/>
            <person name="Lian J."/>
            <person name="Yang J."/>
            <person name="Miao G."/>
            <person name="Liu S."/>
            <person name="Liang Z."/>
            <person name="Yan F."/>
            <person name="Li Y."/>
            <person name="Sun B."/>
            <person name="Zhang H."/>
            <person name="Zhang J."/>
            <person name="Zhu Y."/>
            <person name="Du M."/>
            <person name="Zhao Y."/>
            <person name="Schartl M."/>
            <person name="Tang Q."/>
            <person name="Wang J."/>
        </authorList>
    </citation>
    <scope>NUCLEOTIDE SEQUENCE</scope>
</reference>
<dbReference type="PROSITE" id="PS50002">
    <property type="entry name" value="SH3"/>
    <property type="match status" value="1"/>
</dbReference>
<evidence type="ECO:0000256" key="6">
    <source>
        <dbReference type="ARBA" id="ARBA00023203"/>
    </source>
</evidence>
<dbReference type="Proteomes" id="UP000265120">
    <property type="component" value="Chromosome 8"/>
</dbReference>
<dbReference type="PANTHER" id="PTHR22692">
    <property type="entry name" value="MYOSIN VII, XV"/>
    <property type="match status" value="1"/>
</dbReference>
<dbReference type="InterPro" id="IPR036028">
    <property type="entry name" value="SH3-like_dom_sf"/>
</dbReference>
<dbReference type="GO" id="GO:0005856">
    <property type="term" value="C:cytoskeleton"/>
    <property type="evidence" value="ECO:0007669"/>
    <property type="project" value="InterPro"/>
</dbReference>
<dbReference type="OMA" id="FLRRVMW"/>
<dbReference type="PANTHER" id="PTHR22692:SF16">
    <property type="entry name" value="MYOSIN XVB"/>
    <property type="match status" value="1"/>
</dbReference>
<evidence type="ECO:0000256" key="7">
    <source>
        <dbReference type="PROSITE-ProRule" id="PRU00192"/>
    </source>
</evidence>
<evidence type="ECO:0000256" key="2">
    <source>
        <dbReference type="ARBA" id="ARBA00008314"/>
    </source>
</evidence>
<reference evidence="10" key="3">
    <citation type="submission" date="2025-09" db="UniProtKB">
        <authorList>
            <consortium name="Ensembl"/>
        </authorList>
    </citation>
    <scope>IDENTIFICATION</scope>
</reference>
<keyword evidence="3 7" id="KW-0728">SH3 domain</keyword>
<dbReference type="SMART" id="SM00139">
    <property type="entry name" value="MyTH4"/>
    <property type="match status" value="1"/>
</dbReference>
<evidence type="ECO:0000313" key="11">
    <source>
        <dbReference type="Proteomes" id="UP000265120"/>
    </source>
</evidence>
<dbReference type="SUPFAM" id="SSF50044">
    <property type="entry name" value="SH3-domain"/>
    <property type="match status" value="1"/>
</dbReference>
<dbReference type="InterPro" id="IPR051567">
    <property type="entry name" value="Unconventional_Myosin_ATPase"/>
</dbReference>
<keyword evidence="6" id="KW-0009">Actin-binding</keyword>
<dbReference type="Gene3D" id="2.30.29.30">
    <property type="entry name" value="Pleckstrin-homology domain (PH domain)/Phosphotyrosine-binding domain (PTB)"/>
    <property type="match status" value="1"/>
</dbReference>
<dbReference type="InterPro" id="IPR019748">
    <property type="entry name" value="FERM_central"/>
</dbReference>
<dbReference type="GeneTree" id="ENSGT00930000151032"/>
<evidence type="ECO:0000256" key="4">
    <source>
        <dbReference type="ARBA" id="ARBA00022490"/>
    </source>
</evidence>
<reference evidence="10" key="2">
    <citation type="submission" date="2025-08" db="UniProtKB">
        <authorList>
            <consortium name="Ensembl"/>
        </authorList>
    </citation>
    <scope>IDENTIFICATION</scope>
</reference>
<name>A0A3P8WG76_CYNSE</name>
<evidence type="ECO:0000259" key="8">
    <source>
        <dbReference type="PROSITE" id="PS50002"/>
    </source>
</evidence>
<dbReference type="Pfam" id="PF07653">
    <property type="entry name" value="SH3_2"/>
    <property type="match status" value="1"/>
</dbReference>
<dbReference type="InterPro" id="IPR035963">
    <property type="entry name" value="FERM_2"/>
</dbReference>
<dbReference type="InterPro" id="IPR011993">
    <property type="entry name" value="PH-like_dom_sf"/>
</dbReference>
<dbReference type="InterPro" id="IPR000857">
    <property type="entry name" value="MyTH4_dom"/>
</dbReference>
<dbReference type="InParanoid" id="A0A3P8WG76"/>
<keyword evidence="4" id="KW-0963">Cytoplasm</keyword>
<feature type="domain" description="SH3" evidence="8">
    <location>
        <begin position="131"/>
        <end position="192"/>
    </location>
</feature>
<dbReference type="InterPro" id="IPR001452">
    <property type="entry name" value="SH3_domain"/>
</dbReference>
<dbReference type="Ensembl" id="ENSCSET00000025774.1">
    <property type="protein sequence ID" value="ENSCSEP00000025437.1"/>
    <property type="gene ID" value="ENSCSEG00000016230.1"/>
</dbReference>
<dbReference type="GO" id="GO:0003779">
    <property type="term" value="F:actin binding"/>
    <property type="evidence" value="ECO:0007669"/>
    <property type="project" value="UniProtKB-KW"/>
</dbReference>
<evidence type="ECO:0000256" key="5">
    <source>
        <dbReference type="ARBA" id="ARBA00022737"/>
    </source>
</evidence>
<dbReference type="GO" id="GO:0005737">
    <property type="term" value="C:cytoplasm"/>
    <property type="evidence" value="ECO:0007669"/>
    <property type="project" value="UniProtKB-SubCell"/>
</dbReference>
<sequence length="687" mass="77561">MKDLLANFNVGTTISTIEDDNMKKRIVIAARDNWENYFSRLFPVMSDSGDAQLLGVSHRGINFLKIIRASGINPKHLHQLRSYSFADLLSVNLQSSDKVELELKNEDLVLQSSRAPQITAMIQIFLREIIKNSGHVVALKSFVTDDKSLLTFEKGDIIKLLPMDAVQPGWCFGTTGGRSGLFPEELTQPSAAPDYHGFYLERRNTRRKSMRLAKSANAAPAMAAADTVAVMSSVPGSMENSVQGSVSDMELNKLDWPTHCTAFILVVQFPIQESLILYNDPELNELSVQCFMNVMQFMGDIPLPSNCVSVDRDELYCQVIKQFLLTFLRNDFLQKMSAEFAQLCLDNLKRSLTHGCRRTLPSELETTAVLVILIDFSAAMFRFMIQGDLSVKIDITSMTSDVVKAICNEMGSTVPTEARDFTLLSCRQKGKIHHSYGLVRPLHPQEYLLDFLNDDDSSHLYLRRFLWRNALFFVNDLYTEVHYQQLLGDYLNGRVFLPPTADNSAFFKQIAELSALQHLAKGQGTQPSPSEVLEYVPSQWQLGEKVHEIHSLCLGQIAAMPPLRPQDAKMKFIGETFMTHMNLFGCNIFLAQKVSQRGCPSPCVVGINQQAVLFIDPRTQKRFMINLPEIKHMRATRPKKQGKLGMVHIDYGSSGRTKKVTITVQQVRHRTSIILRYPSFKMISKSR</sequence>
<evidence type="ECO:0000256" key="3">
    <source>
        <dbReference type="ARBA" id="ARBA00022443"/>
    </source>
</evidence>
<keyword evidence="11" id="KW-1185">Reference proteome</keyword>
<evidence type="ECO:0008006" key="12">
    <source>
        <dbReference type="Google" id="ProtNLM"/>
    </source>
</evidence>
<evidence type="ECO:0000313" key="10">
    <source>
        <dbReference type="Ensembl" id="ENSCSEP00000025437.1"/>
    </source>
</evidence>
<evidence type="ECO:0000259" key="9">
    <source>
        <dbReference type="PROSITE" id="PS50057"/>
    </source>
</evidence>